<accession>A0A173ADR1</accession>
<dbReference type="EMBL" id="KU342001">
    <property type="protein sequence ID" value="ANG08844.1"/>
    <property type="molecule type" value="Genomic_DNA"/>
</dbReference>
<reference evidence="1 2" key="1">
    <citation type="submission" date="2015-12" db="EMBL/GenBank/DDBJ databases">
        <title>Genome sequencing and molecular characterization of Fowl Adenovirus type 4 isolated from healthy poultry bird in India.</title>
        <authorList>
            <person name="Appaiahgari M.B."/>
            <person name="Kathaperumal K."/>
            <person name="Gulati B.R."/>
            <person name="Singh A."/>
            <person name="Vrati S."/>
        </authorList>
    </citation>
    <scope>NUCLEOTIDE SEQUENCE [LARGE SCALE GENOMIC DNA]</scope>
    <source>
        <strain evidence="1">B1-7</strain>
    </source>
</reference>
<dbReference type="Proteomes" id="UP000157220">
    <property type="component" value="Segment"/>
</dbReference>
<evidence type="ECO:0000313" key="1">
    <source>
        <dbReference type="EMBL" id="ANG08844.1"/>
    </source>
</evidence>
<protein>
    <submittedName>
        <fullName evidence="1">ORF 8</fullName>
    </submittedName>
</protein>
<organism evidence="1 2">
    <name type="scientific">Fowl aviadenovirus 4</name>
    <name type="common">FAdV-4</name>
    <dbReference type="NCBI Taxonomy" id="130663"/>
    <lineage>
        <taxon>Viruses</taxon>
        <taxon>Varidnaviria</taxon>
        <taxon>Bamfordvirae</taxon>
        <taxon>Preplasmiviricota</taxon>
        <taxon>Polisuviricotina</taxon>
        <taxon>Pharingeaviricetes</taxon>
        <taxon>Rowavirales</taxon>
        <taxon>Adenoviridae</taxon>
        <taxon>Aviadenovirus</taxon>
        <taxon>Aviadenovirus hydropericardii</taxon>
        <taxon>Fowl aviadenovirus C</taxon>
    </lineage>
</organism>
<sequence length="304" mass="34515">MGSHPLTSHDPRWPYEVATISFTLLDPMPRGGEDGRRPYLDNQLAEALQFSPALTPDQSNALEFTTWLVKGRRLLHKGKQYRLYNMAARICSIRQWERSEAQLTMEAVANGLWDLPDEILGSPLLHNTGIHTWGWGVPVTTEISLKMVLKTLRVNTPFNRQGEMPIPVSKEVHVEAPQHFEDMLQGVLTTTDLKKHIPRPIFSRFFNEKPSVWAYKTFKYSAGEEKWRVVVPTEGPYGGPKNPVSLQNLAKMGVLENCLKMKGRGYGSCHINKPIRKQKYDSSSLWAVLGNANRNRDSAYEAET</sequence>
<name>A0A173ADR1_FADV4</name>
<proteinExistence type="predicted"/>
<evidence type="ECO:0000313" key="2">
    <source>
        <dbReference type="Proteomes" id="UP000157220"/>
    </source>
</evidence>
<gene>
    <name evidence="1" type="primary">ORF 8</name>
</gene>